<dbReference type="Proteomes" id="UP001606302">
    <property type="component" value="Unassembled WGS sequence"/>
</dbReference>
<evidence type="ECO:0000313" key="2">
    <source>
        <dbReference type="EMBL" id="MFG6463586.1"/>
    </source>
</evidence>
<dbReference type="EMBL" id="JBIGHX010000007">
    <property type="protein sequence ID" value="MFG6463586.1"/>
    <property type="molecule type" value="Genomic_DNA"/>
</dbReference>
<proteinExistence type="predicted"/>
<keyword evidence="1" id="KW-0472">Membrane</keyword>
<accession>A0ABW7GP30</accession>
<gene>
    <name evidence="2" type="ORF">ACG04Q_18575</name>
</gene>
<organism evidence="2 3">
    <name type="scientific">Pelomonas lactea</name>
    <dbReference type="NCBI Taxonomy" id="3299030"/>
    <lineage>
        <taxon>Bacteria</taxon>
        <taxon>Pseudomonadati</taxon>
        <taxon>Pseudomonadota</taxon>
        <taxon>Betaproteobacteria</taxon>
        <taxon>Burkholderiales</taxon>
        <taxon>Sphaerotilaceae</taxon>
        <taxon>Roseateles</taxon>
    </lineage>
</organism>
<keyword evidence="1" id="KW-1133">Transmembrane helix</keyword>
<comment type="caution">
    <text evidence="2">The sequence shown here is derived from an EMBL/GenBank/DDBJ whole genome shotgun (WGS) entry which is preliminary data.</text>
</comment>
<reference evidence="2 3" key="1">
    <citation type="submission" date="2024-08" db="EMBL/GenBank/DDBJ databases">
        <authorList>
            <person name="Lu H."/>
        </authorList>
    </citation>
    <scope>NUCLEOTIDE SEQUENCE [LARGE SCALE GENOMIC DNA]</scope>
    <source>
        <strain evidence="2 3">DXS20W</strain>
    </source>
</reference>
<feature type="transmembrane region" description="Helical" evidence="1">
    <location>
        <begin position="12"/>
        <end position="34"/>
    </location>
</feature>
<dbReference type="RefSeq" id="WP_394512725.1">
    <property type="nucleotide sequence ID" value="NZ_JBIGHX010000007.1"/>
</dbReference>
<sequence length="162" mass="17035">MKTTRRHGQRGVLLLEVLIALLIFALGVLGLVGLQASATKQSGQTKYRADATLLANDLIGQMWVTARDYNTLNTRFKSGGGGGADYLTWKSRVEASLPGAGTYPPTVVLTSVPPLDAVVNGASAPAAGLLPSTRVSITMRWKAPGEASGDPPHSIVLVNEIR</sequence>
<protein>
    <recommendedName>
        <fullName evidence="4">Type IV pilus modification protein PilV</fullName>
    </recommendedName>
</protein>
<keyword evidence="1" id="KW-0812">Transmembrane</keyword>
<keyword evidence="3" id="KW-1185">Reference proteome</keyword>
<name>A0ABW7GP30_9BURK</name>
<evidence type="ECO:0000256" key="1">
    <source>
        <dbReference type="SAM" id="Phobius"/>
    </source>
</evidence>
<evidence type="ECO:0000313" key="3">
    <source>
        <dbReference type="Proteomes" id="UP001606302"/>
    </source>
</evidence>
<evidence type="ECO:0008006" key="4">
    <source>
        <dbReference type="Google" id="ProtNLM"/>
    </source>
</evidence>